<feature type="domain" description="HTH cro/C1-type" evidence="1">
    <location>
        <begin position="24"/>
        <end position="62"/>
    </location>
</feature>
<dbReference type="GO" id="GO:0003677">
    <property type="term" value="F:DNA binding"/>
    <property type="evidence" value="ECO:0007669"/>
    <property type="project" value="InterPro"/>
</dbReference>
<dbReference type="EMBL" id="SGKU01000046">
    <property type="protein sequence ID" value="NFA43697.1"/>
    <property type="molecule type" value="Genomic_DNA"/>
</dbReference>
<evidence type="ECO:0000313" key="3">
    <source>
        <dbReference type="Proteomes" id="UP000472355"/>
    </source>
</evidence>
<name>A0A6M0SRZ0_CLOBO</name>
<dbReference type="SMART" id="SM00530">
    <property type="entry name" value="HTH_XRE"/>
    <property type="match status" value="1"/>
</dbReference>
<evidence type="ECO:0000259" key="1">
    <source>
        <dbReference type="PROSITE" id="PS50943"/>
    </source>
</evidence>
<dbReference type="Gene3D" id="1.10.260.40">
    <property type="entry name" value="lambda repressor-like DNA-binding domains"/>
    <property type="match status" value="1"/>
</dbReference>
<evidence type="ECO:0000313" key="2">
    <source>
        <dbReference type="EMBL" id="NFA43697.1"/>
    </source>
</evidence>
<dbReference type="InterPro" id="IPR001387">
    <property type="entry name" value="Cro/C1-type_HTH"/>
</dbReference>
<proteinExistence type="predicted"/>
<protein>
    <submittedName>
        <fullName evidence="2">XRE family transcriptional regulator</fullName>
    </submittedName>
</protein>
<gene>
    <name evidence="2" type="ORF">EXM65_14290</name>
</gene>
<comment type="caution">
    <text evidence="2">The sequence shown here is derived from an EMBL/GenBank/DDBJ whole genome shotgun (WGS) entry which is preliminary data.</text>
</comment>
<dbReference type="Proteomes" id="UP000472355">
    <property type="component" value="Unassembled WGS sequence"/>
</dbReference>
<dbReference type="SUPFAM" id="SSF47413">
    <property type="entry name" value="lambda repressor-like DNA-binding domains"/>
    <property type="match status" value="1"/>
</dbReference>
<dbReference type="CDD" id="cd00093">
    <property type="entry name" value="HTH_XRE"/>
    <property type="match status" value="1"/>
</dbReference>
<accession>A0A6M0SRZ0</accession>
<dbReference type="AlphaFoldDB" id="A0A6M0SRZ0"/>
<dbReference type="InterPro" id="IPR010982">
    <property type="entry name" value="Lambda_DNA-bd_dom_sf"/>
</dbReference>
<organism evidence="2 3">
    <name type="scientific">Clostridium botulinum</name>
    <dbReference type="NCBI Taxonomy" id="1491"/>
    <lineage>
        <taxon>Bacteria</taxon>
        <taxon>Bacillati</taxon>
        <taxon>Bacillota</taxon>
        <taxon>Clostridia</taxon>
        <taxon>Eubacteriales</taxon>
        <taxon>Clostridiaceae</taxon>
        <taxon>Clostridium</taxon>
    </lineage>
</organism>
<sequence length="65" mass="6988">MNLDLRKLKIAQAKACLSTNDIVEQTKLGRSTVSKIFNGSTEPSTKSAGLIAKALNVDITELLLD</sequence>
<reference evidence="2 3" key="1">
    <citation type="submission" date="2019-02" db="EMBL/GenBank/DDBJ databases">
        <title>Genome sequencing of Clostridium botulinum clinical isolates.</title>
        <authorList>
            <person name="Brunt J."/>
            <person name="Van Vliet A.H.M."/>
            <person name="Stringer S.C."/>
            <person name="Grant K.A."/>
            <person name="Carter A.C."/>
            <person name="Peck M.W."/>
        </authorList>
    </citation>
    <scope>NUCLEOTIDE SEQUENCE [LARGE SCALE GENOMIC DNA]</scope>
    <source>
        <strain evidence="2 3">H113700579</strain>
    </source>
</reference>
<dbReference type="Pfam" id="PF01381">
    <property type="entry name" value="HTH_3"/>
    <property type="match status" value="1"/>
</dbReference>
<dbReference type="PROSITE" id="PS50943">
    <property type="entry name" value="HTH_CROC1"/>
    <property type="match status" value="1"/>
</dbReference>